<name>A0A8K0UNL7_9AGAR</name>
<evidence type="ECO:0000256" key="1">
    <source>
        <dbReference type="ARBA" id="ARBA00004864"/>
    </source>
</evidence>
<comment type="caution">
    <text evidence="10">The sequence shown here is derived from an EMBL/GenBank/DDBJ whole genome shotgun (WGS) entry which is preliminary data.</text>
</comment>
<evidence type="ECO:0000256" key="5">
    <source>
        <dbReference type="ARBA" id="ARBA00023002"/>
    </source>
</evidence>
<evidence type="ECO:0000259" key="9">
    <source>
        <dbReference type="PROSITE" id="PS51850"/>
    </source>
</evidence>
<dbReference type="Proteomes" id="UP000813824">
    <property type="component" value="Unassembled WGS sequence"/>
</dbReference>
<evidence type="ECO:0000256" key="2">
    <source>
        <dbReference type="ARBA" id="ARBA00004885"/>
    </source>
</evidence>
<keyword evidence="6" id="KW-0100">Branched-chain amino acid biosynthesis</keyword>
<dbReference type="PROSITE" id="PS51850">
    <property type="entry name" value="KARI_N"/>
    <property type="match status" value="1"/>
</dbReference>
<dbReference type="GO" id="GO:0009097">
    <property type="term" value="P:isoleucine biosynthetic process"/>
    <property type="evidence" value="ECO:0007669"/>
    <property type="project" value="UniProtKB-UniPathway"/>
</dbReference>
<evidence type="ECO:0000256" key="3">
    <source>
        <dbReference type="ARBA" id="ARBA00010318"/>
    </source>
</evidence>
<evidence type="ECO:0000256" key="7">
    <source>
        <dbReference type="ARBA" id="ARBA00030209"/>
    </source>
</evidence>
<dbReference type="GO" id="GO:0009099">
    <property type="term" value="P:L-valine biosynthetic process"/>
    <property type="evidence" value="ECO:0007669"/>
    <property type="project" value="UniProtKB-UniPathway"/>
</dbReference>
<organism evidence="10 11">
    <name type="scientific">Cristinia sonorae</name>
    <dbReference type="NCBI Taxonomy" id="1940300"/>
    <lineage>
        <taxon>Eukaryota</taxon>
        <taxon>Fungi</taxon>
        <taxon>Dikarya</taxon>
        <taxon>Basidiomycota</taxon>
        <taxon>Agaricomycotina</taxon>
        <taxon>Agaricomycetes</taxon>
        <taxon>Agaricomycetidae</taxon>
        <taxon>Agaricales</taxon>
        <taxon>Pleurotineae</taxon>
        <taxon>Stephanosporaceae</taxon>
        <taxon>Cristinia</taxon>
    </lineage>
</organism>
<dbReference type="UniPathway" id="UPA00047">
    <property type="reaction ID" value="UER00056"/>
</dbReference>
<dbReference type="Pfam" id="PF01450">
    <property type="entry name" value="KARI_C"/>
    <property type="match status" value="1"/>
</dbReference>
<dbReference type="SUPFAM" id="SSF48179">
    <property type="entry name" value="6-phosphogluconate dehydrogenase C-terminal domain-like"/>
    <property type="match status" value="1"/>
</dbReference>
<dbReference type="InterPro" id="IPR013023">
    <property type="entry name" value="KARI"/>
</dbReference>
<protein>
    <recommendedName>
        <fullName evidence="8">Acetohydroxy-acid reductoisomerase</fullName>
    </recommendedName>
    <alternativeName>
        <fullName evidence="7">Alpha-keto-beta-hydroxylacyl reductoisomerase</fullName>
    </alternativeName>
</protein>
<dbReference type="GO" id="GO:0004455">
    <property type="term" value="F:ketol-acid reductoisomerase activity"/>
    <property type="evidence" value="ECO:0007669"/>
    <property type="project" value="InterPro"/>
</dbReference>
<dbReference type="InterPro" id="IPR000506">
    <property type="entry name" value="KARI_C"/>
</dbReference>
<dbReference type="Gene3D" id="3.40.50.720">
    <property type="entry name" value="NAD(P)-binding Rossmann-like Domain"/>
    <property type="match status" value="1"/>
</dbReference>
<gene>
    <name evidence="10" type="ORF">BXZ70DRAFT_892898</name>
</gene>
<comment type="pathway">
    <text evidence="1">Amino-acid biosynthesis; L-valine biosynthesis; L-valine from pyruvate: step 2/4.</text>
</comment>
<dbReference type="OrthoDB" id="5411533at2759"/>
<dbReference type="UniPathway" id="UPA00049">
    <property type="reaction ID" value="UER00060"/>
</dbReference>
<evidence type="ECO:0000313" key="10">
    <source>
        <dbReference type="EMBL" id="KAH8100680.1"/>
    </source>
</evidence>
<feature type="domain" description="KARI N-terminal Rossmann" evidence="9">
    <location>
        <begin position="9"/>
        <end position="192"/>
    </location>
</feature>
<sequence length="346" mass="37569">MFESNCAHPDSYYDSDADLGLLTGKKIVFLGFGNQGAAQAQNLRDSGIPNDSILVANRPDSYAEDAKSKGFHVESDFKKAAAVADILFVLIPDQVQPRVFNEEFAPSLKDNATIVIASGYNVFYKLLNFKPSQDVVMVAPRMIGSSVRTLYEKGKGFPCFVSAEQDGTGSALKTALALSRAIGATKAGAIASSAREETAMDLFAEQALWPNIIMLFNQAFEVLQEAGCSDEALCYEMWMSKEPAEIFERAAEEGFVTQLKHHSSVSQFGQLNGALQLDGSAIRAHFKDILYNQVLNGKFCKEFSKIEQDLEKDGDANPLNALYTKHAATPLGVAEAGVRSRLAGLL</sequence>
<keyword evidence="5" id="KW-0560">Oxidoreductase</keyword>
<evidence type="ECO:0000313" key="11">
    <source>
        <dbReference type="Proteomes" id="UP000813824"/>
    </source>
</evidence>
<dbReference type="Gene3D" id="6.10.240.10">
    <property type="match status" value="1"/>
</dbReference>
<accession>A0A8K0UNL7</accession>
<dbReference type="PANTHER" id="PTHR21371:SF1">
    <property type="entry name" value="KETOL-ACID REDUCTOISOMERASE, MITOCHONDRIAL"/>
    <property type="match status" value="1"/>
</dbReference>
<comment type="similarity">
    <text evidence="3">Belongs to the ketol-acid reductoisomerase family.</text>
</comment>
<dbReference type="PANTHER" id="PTHR21371">
    <property type="entry name" value="KETOL-ACID REDUCTOISOMERASE, MITOCHONDRIAL"/>
    <property type="match status" value="1"/>
</dbReference>
<dbReference type="InterPro" id="IPR013116">
    <property type="entry name" value="KARI_N"/>
</dbReference>
<dbReference type="SUPFAM" id="SSF51735">
    <property type="entry name" value="NAD(P)-binding Rossmann-fold domains"/>
    <property type="match status" value="1"/>
</dbReference>
<keyword evidence="4" id="KW-0028">Amino-acid biosynthesis</keyword>
<evidence type="ECO:0000256" key="8">
    <source>
        <dbReference type="ARBA" id="ARBA00030593"/>
    </source>
</evidence>
<evidence type="ECO:0000256" key="6">
    <source>
        <dbReference type="ARBA" id="ARBA00023304"/>
    </source>
</evidence>
<dbReference type="InterPro" id="IPR036291">
    <property type="entry name" value="NAD(P)-bd_dom_sf"/>
</dbReference>
<keyword evidence="11" id="KW-1185">Reference proteome</keyword>
<proteinExistence type="inferred from homology"/>
<reference evidence="10" key="1">
    <citation type="journal article" date="2021" name="New Phytol.">
        <title>Evolutionary innovations through gain and loss of genes in the ectomycorrhizal Boletales.</title>
        <authorList>
            <person name="Wu G."/>
            <person name="Miyauchi S."/>
            <person name="Morin E."/>
            <person name="Kuo A."/>
            <person name="Drula E."/>
            <person name="Varga T."/>
            <person name="Kohler A."/>
            <person name="Feng B."/>
            <person name="Cao Y."/>
            <person name="Lipzen A."/>
            <person name="Daum C."/>
            <person name="Hundley H."/>
            <person name="Pangilinan J."/>
            <person name="Johnson J."/>
            <person name="Barry K."/>
            <person name="LaButti K."/>
            <person name="Ng V."/>
            <person name="Ahrendt S."/>
            <person name="Min B."/>
            <person name="Choi I.G."/>
            <person name="Park H."/>
            <person name="Plett J.M."/>
            <person name="Magnuson J."/>
            <person name="Spatafora J.W."/>
            <person name="Nagy L.G."/>
            <person name="Henrissat B."/>
            <person name="Grigoriev I.V."/>
            <person name="Yang Z.L."/>
            <person name="Xu J."/>
            <person name="Martin F.M."/>
        </authorList>
    </citation>
    <scope>NUCLEOTIDE SEQUENCE</scope>
    <source>
        <strain evidence="10">KKN 215</strain>
    </source>
</reference>
<comment type="pathway">
    <text evidence="2">Amino-acid biosynthesis; L-isoleucine biosynthesis; L-isoleucine from 2-oxobutanoate: step 2/4.</text>
</comment>
<dbReference type="AlphaFoldDB" id="A0A8K0UNL7"/>
<dbReference type="Pfam" id="PF07991">
    <property type="entry name" value="KARI_N"/>
    <property type="match status" value="1"/>
</dbReference>
<dbReference type="EMBL" id="JAEVFJ010000015">
    <property type="protein sequence ID" value="KAH8100680.1"/>
    <property type="molecule type" value="Genomic_DNA"/>
</dbReference>
<evidence type="ECO:0000256" key="4">
    <source>
        <dbReference type="ARBA" id="ARBA00022605"/>
    </source>
</evidence>
<dbReference type="InterPro" id="IPR008927">
    <property type="entry name" value="6-PGluconate_DH-like_C_sf"/>
</dbReference>